<sequence>MNKVTWNKLKIPIKEISLDVVLPSGQSFRWRKHGCEWVSVLNGLIIILRQEEDHILYRTMTSTAKKSLATSMDVENVLNDYFNTSIKLSKLYREFGARDRYFQTIAPLFSGIRILRQDPWETLCSFICSSNNSIKRITQMIENLCLTFGTYVASYEGVAYYTFPRAVDLCANNSVVQKLRELGFGYRAAYVYKTALKVHNWEMSGHELSELRGSTYQDVREFLLGFTGVGLKVADCVCLMAFDCHGSVPIDTHMWNIIQKRYAKAAKIRPSKSKTLSKATYDDISSHLRGLWGEYAGWAQSVLFISELRKTP</sequence>
<reference evidence="2" key="1">
    <citation type="journal article" date="2024" name="Front. Bioeng. Biotechnol.">
        <title>Genome-scale model development and genomic sequencing of the oleaginous clade Lipomyces.</title>
        <authorList>
            <person name="Czajka J.J."/>
            <person name="Han Y."/>
            <person name="Kim J."/>
            <person name="Mondo S.J."/>
            <person name="Hofstad B.A."/>
            <person name="Robles A."/>
            <person name="Haridas S."/>
            <person name="Riley R."/>
            <person name="LaButti K."/>
            <person name="Pangilinan J."/>
            <person name="Andreopoulos W."/>
            <person name="Lipzen A."/>
            <person name="Yan J."/>
            <person name="Wang M."/>
            <person name="Ng V."/>
            <person name="Grigoriev I.V."/>
            <person name="Spatafora J.W."/>
            <person name="Magnuson J.K."/>
            <person name="Baker S.E."/>
            <person name="Pomraning K.R."/>
        </authorList>
    </citation>
    <scope>NUCLEOTIDE SEQUENCE [LARGE SCALE GENOMIC DNA]</scope>
    <source>
        <strain evidence="2">CBS 7786</strain>
    </source>
</reference>
<keyword evidence="2" id="KW-1185">Reference proteome</keyword>
<comment type="caution">
    <text evidence="1">The sequence shown here is derived from an EMBL/GenBank/DDBJ whole genome shotgun (WGS) entry which is preliminary data.</text>
</comment>
<protein>
    <submittedName>
        <fullName evidence="1">DNA glycosylase</fullName>
    </submittedName>
</protein>
<proteinExistence type="predicted"/>
<dbReference type="EMBL" id="MU971455">
    <property type="protein sequence ID" value="KAK9234690.1"/>
    <property type="molecule type" value="Genomic_DNA"/>
</dbReference>
<organism evidence="1 2">
    <name type="scientific">Lipomyces kononenkoae</name>
    <name type="common">Yeast</name>
    <dbReference type="NCBI Taxonomy" id="34357"/>
    <lineage>
        <taxon>Eukaryota</taxon>
        <taxon>Fungi</taxon>
        <taxon>Dikarya</taxon>
        <taxon>Ascomycota</taxon>
        <taxon>Saccharomycotina</taxon>
        <taxon>Lipomycetes</taxon>
        <taxon>Lipomycetales</taxon>
        <taxon>Lipomycetaceae</taxon>
        <taxon>Lipomyces</taxon>
    </lineage>
</organism>
<dbReference type="Proteomes" id="UP001433508">
    <property type="component" value="Unassembled WGS sequence"/>
</dbReference>
<accession>A0ACC3SST4</accession>
<evidence type="ECO:0000313" key="1">
    <source>
        <dbReference type="EMBL" id="KAK9234690.1"/>
    </source>
</evidence>
<gene>
    <name evidence="1" type="ORF">V1525DRAFT_412292</name>
</gene>
<evidence type="ECO:0000313" key="2">
    <source>
        <dbReference type="Proteomes" id="UP001433508"/>
    </source>
</evidence>
<name>A0ACC3SST4_LIPKO</name>